<organism evidence="1 2">
    <name type="scientific">Gymnopus androsaceus JB14</name>
    <dbReference type="NCBI Taxonomy" id="1447944"/>
    <lineage>
        <taxon>Eukaryota</taxon>
        <taxon>Fungi</taxon>
        <taxon>Dikarya</taxon>
        <taxon>Basidiomycota</taxon>
        <taxon>Agaricomycotina</taxon>
        <taxon>Agaricomycetes</taxon>
        <taxon>Agaricomycetidae</taxon>
        <taxon>Agaricales</taxon>
        <taxon>Marasmiineae</taxon>
        <taxon>Omphalotaceae</taxon>
        <taxon>Gymnopus</taxon>
    </lineage>
</organism>
<dbReference type="InterPro" id="IPR012337">
    <property type="entry name" value="RNaseH-like_sf"/>
</dbReference>
<feature type="non-terminal residue" evidence="1">
    <location>
        <position position="1"/>
    </location>
</feature>
<dbReference type="OrthoDB" id="3359487at2759"/>
<reference evidence="1" key="1">
    <citation type="journal article" date="2019" name="Environ. Microbiol.">
        <title>Fungal ecological strategies reflected in gene transcription - a case study of two litter decomposers.</title>
        <authorList>
            <person name="Barbi F."/>
            <person name="Kohler A."/>
            <person name="Barry K."/>
            <person name="Baskaran P."/>
            <person name="Daum C."/>
            <person name="Fauchery L."/>
            <person name="Ihrmark K."/>
            <person name="Kuo A."/>
            <person name="LaButti K."/>
            <person name="Lipzen A."/>
            <person name="Morin E."/>
            <person name="Grigoriev I.V."/>
            <person name="Henrissat B."/>
            <person name="Lindahl B."/>
            <person name="Martin F."/>
        </authorList>
    </citation>
    <scope>NUCLEOTIDE SEQUENCE</scope>
    <source>
        <strain evidence="1">JB14</strain>
    </source>
</reference>
<evidence type="ECO:0000313" key="2">
    <source>
        <dbReference type="Proteomes" id="UP000799118"/>
    </source>
</evidence>
<dbReference type="Proteomes" id="UP000799118">
    <property type="component" value="Unassembled WGS sequence"/>
</dbReference>
<name>A0A6A4H0E2_9AGAR</name>
<dbReference type="EMBL" id="ML769645">
    <property type="protein sequence ID" value="KAE9390825.1"/>
    <property type="molecule type" value="Genomic_DNA"/>
</dbReference>
<dbReference type="AlphaFoldDB" id="A0A6A4H0E2"/>
<keyword evidence="2" id="KW-1185">Reference proteome</keyword>
<evidence type="ECO:0000313" key="1">
    <source>
        <dbReference type="EMBL" id="KAE9390825.1"/>
    </source>
</evidence>
<gene>
    <name evidence="1" type="ORF">BT96DRAFT_1063148</name>
</gene>
<proteinExistence type="predicted"/>
<dbReference type="SUPFAM" id="SSF53098">
    <property type="entry name" value="Ribonuclease H-like"/>
    <property type="match status" value="1"/>
</dbReference>
<accession>A0A6A4H0E2</accession>
<sequence length="149" mass="16727">IRGLSFAIINSTTIALPAWRDACASHHLKSILLPHDVATCWNSTFDTLVVARKYSAVIDSVTGNKSLKLRRFELSDPQWKIVNDLIFVLNIFKKATLKFSMDSESTILQVIPMMDVINDFLSQNPKRDLHAAVKASLKLAQATLNCYYS</sequence>
<protein>
    <submittedName>
        <fullName evidence="1">Uncharacterized protein</fullName>
    </submittedName>
</protein>